<evidence type="ECO:0000313" key="2">
    <source>
        <dbReference type="EMBL" id="KRN94233.1"/>
    </source>
</evidence>
<organism evidence="2 3">
    <name type="scientific">Furfurilactobacillus siliginis</name>
    <dbReference type="NCBI Taxonomy" id="348151"/>
    <lineage>
        <taxon>Bacteria</taxon>
        <taxon>Bacillati</taxon>
        <taxon>Bacillota</taxon>
        <taxon>Bacilli</taxon>
        <taxon>Lactobacillales</taxon>
        <taxon>Lactobacillaceae</taxon>
        <taxon>Furfurilactobacillus</taxon>
    </lineage>
</organism>
<dbReference type="PATRIC" id="fig|348151.3.peg.597"/>
<dbReference type="AlphaFoldDB" id="A0A0R2KXL9"/>
<evidence type="ECO:0000313" key="4">
    <source>
        <dbReference type="Proteomes" id="UP000321429"/>
    </source>
</evidence>
<reference evidence="2 3" key="1">
    <citation type="journal article" date="2015" name="Genome Announc.">
        <title>Expanding the biotechnology potential of lactobacilli through comparative genomics of 213 strains and associated genera.</title>
        <authorList>
            <person name="Sun Z."/>
            <person name="Harris H.M."/>
            <person name="McCann A."/>
            <person name="Guo C."/>
            <person name="Argimon S."/>
            <person name="Zhang W."/>
            <person name="Yang X."/>
            <person name="Jeffery I.B."/>
            <person name="Cooney J.C."/>
            <person name="Kagawa T.F."/>
            <person name="Liu W."/>
            <person name="Song Y."/>
            <person name="Salvetti E."/>
            <person name="Wrobel A."/>
            <person name="Rasinkangas P."/>
            <person name="Parkhill J."/>
            <person name="Rea M.C."/>
            <person name="O'Sullivan O."/>
            <person name="Ritari J."/>
            <person name="Douillard F.P."/>
            <person name="Paul Ross R."/>
            <person name="Yang R."/>
            <person name="Briner A.E."/>
            <person name="Felis G.E."/>
            <person name="de Vos W.M."/>
            <person name="Barrangou R."/>
            <person name="Klaenhammer T.R."/>
            <person name="Caufield P.W."/>
            <person name="Cui Y."/>
            <person name="Zhang H."/>
            <person name="O'Toole P.W."/>
        </authorList>
    </citation>
    <scope>NUCLEOTIDE SEQUENCE [LARGE SCALE GENOMIC DNA]</scope>
    <source>
        <strain evidence="2 3">DSM 22696</strain>
    </source>
</reference>
<evidence type="ECO:0000313" key="1">
    <source>
        <dbReference type="EMBL" id="GEK29261.1"/>
    </source>
</evidence>
<keyword evidence="3" id="KW-1185">Reference proteome</keyword>
<comment type="caution">
    <text evidence="2">The sequence shown here is derived from an EMBL/GenBank/DDBJ whole genome shotgun (WGS) entry which is preliminary data.</text>
</comment>
<reference evidence="1 4" key="2">
    <citation type="submission" date="2019-07" db="EMBL/GenBank/DDBJ databases">
        <title>Whole genome shotgun sequence of Lactobacillus siliginis NBRC 101315.</title>
        <authorList>
            <person name="Hosoyama A."/>
            <person name="Uohara A."/>
            <person name="Ohji S."/>
            <person name="Ichikawa N."/>
        </authorList>
    </citation>
    <scope>NUCLEOTIDE SEQUENCE [LARGE SCALE GENOMIC DNA]</scope>
    <source>
        <strain evidence="1 4">NBRC 101315</strain>
    </source>
</reference>
<dbReference type="RefSeq" id="WP_057811403.1">
    <property type="nucleotide sequence ID" value="NZ_BJUD01000041.1"/>
</dbReference>
<dbReference type="Proteomes" id="UP000321429">
    <property type="component" value="Unassembled WGS sequence"/>
</dbReference>
<dbReference type="InterPro" id="IPR016181">
    <property type="entry name" value="Acyl_CoA_acyltransferase"/>
</dbReference>
<proteinExistence type="predicted"/>
<name>A0A0R2KXL9_9LACO</name>
<accession>A0A0R2KXL9</accession>
<dbReference type="EMBL" id="JQCB01000016">
    <property type="protein sequence ID" value="KRN94233.1"/>
    <property type="molecule type" value="Genomic_DNA"/>
</dbReference>
<dbReference type="EMBL" id="BJUD01000041">
    <property type="protein sequence ID" value="GEK29261.1"/>
    <property type="molecule type" value="Genomic_DNA"/>
</dbReference>
<sequence length="86" mass="9801">MDFTRQDQRLFAMQDARLIAEVTFPVVDDTTWVVEHIWVDHALDQPAIAHELLDAVCTLATAEQKQLLALDPFARRHLPAAIRKPV</sequence>
<gene>
    <name evidence="2" type="ORF">IV55_GL000582</name>
    <name evidence="1" type="ORF">LSI01_15720</name>
</gene>
<dbReference type="STRING" id="348151.IV55_GL000582"/>
<dbReference type="SUPFAM" id="SSF55729">
    <property type="entry name" value="Acyl-CoA N-acyltransferases (Nat)"/>
    <property type="match status" value="1"/>
</dbReference>
<dbReference type="Proteomes" id="UP000051139">
    <property type="component" value="Unassembled WGS sequence"/>
</dbReference>
<dbReference type="Gene3D" id="3.40.630.30">
    <property type="match status" value="1"/>
</dbReference>
<protein>
    <submittedName>
        <fullName evidence="2">Uncharacterized protein</fullName>
    </submittedName>
</protein>
<dbReference type="OrthoDB" id="9793389at2"/>
<evidence type="ECO:0000313" key="3">
    <source>
        <dbReference type="Proteomes" id="UP000051139"/>
    </source>
</evidence>